<sequence length="334" mass="37077">MKAYKEYMDNINVSEALHQRFMSCTGTGKTRPLHRAPLLRRYTAAFACLALALLGVFMLPRFMEHPLALMPGNPGIFQPDDASSQYPLIFNKADHLAAADMAIPGHFWQELSADELHAVFPGLTGTRTLTATANFSSDKNVASLFNIDAHVLSPSGLETYLQLAPGKVQLDYMFDVETKTSNLLGTEVTAGYFETRPNSRGLRNIIYFATFQLADLAYYIELGGPEAEKEALKAEITELIGLLIEGGRANLTVFHPVIPELREDRLTLEEARADADFGAYLPAALPEGFAFEDALRSINQSQNALFVNWTKGGSHRLPIFRTLVQWKITCEHVH</sequence>
<feature type="transmembrane region" description="Helical" evidence="1">
    <location>
        <begin position="42"/>
        <end position="60"/>
    </location>
</feature>
<accession>A0A644TAZ9</accession>
<proteinExistence type="predicted"/>
<keyword evidence="1" id="KW-0812">Transmembrane</keyword>
<evidence type="ECO:0000313" key="2">
    <source>
        <dbReference type="EMBL" id="MPL63647.1"/>
    </source>
</evidence>
<reference evidence="2" key="1">
    <citation type="submission" date="2019-08" db="EMBL/GenBank/DDBJ databases">
        <authorList>
            <person name="Kucharzyk K."/>
            <person name="Murdoch R.W."/>
            <person name="Higgins S."/>
            <person name="Loffler F."/>
        </authorList>
    </citation>
    <scope>NUCLEOTIDE SEQUENCE</scope>
</reference>
<dbReference type="EMBL" id="VSSQ01000022">
    <property type="protein sequence ID" value="MPL63647.1"/>
    <property type="molecule type" value="Genomic_DNA"/>
</dbReference>
<protein>
    <submittedName>
        <fullName evidence="2">Uncharacterized protein</fullName>
    </submittedName>
</protein>
<evidence type="ECO:0000256" key="1">
    <source>
        <dbReference type="SAM" id="Phobius"/>
    </source>
</evidence>
<gene>
    <name evidence="2" type="ORF">SDC9_09288</name>
</gene>
<organism evidence="2">
    <name type="scientific">bioreactor metagenome</name>
    <dbReference type="NCBI Taxonomy" id="1076179"/>
    <lineage>
        <taxon>unclassified sequences</taxon>
        <taxon>metagenomes</taxon>
        <taxon>ecological metagenomes</taxon>
    </lineage>
</organism>
<keyword evidence="1" id="KW-0472">Membrane</keyword>
<dbReference type="AlphaFoldDB" id="A0A644TAZ9"/>
<keyword evidence="1" id="KW-1133">Transmembrane helix</keyword>
<comment type="caution">
    <text evidence="2">The sequence shown here is derived from an EMBL/GenBank/DDBJ whole genome shotgun (WGS) entry which is preliminary data.</text>
</comment>
<name>A0A644TAZ9_9ZZZZ</name>